<dbReference type="OrthoDB" id="2018619at2759"/>
<dbReference type="GO" id="GO:0005886">
    <property type="term" value="C:plasma membrane"/>
    <property type="evidence" value="ECO:0007669"/>
    <property type="project" value="TreeGrafter"/>
</dbReference>
<keyword evidence="3 6" id="KW-0812">Transmembrane</keyword>
<feature type="transmembrane region" description="Helical" evidence="6">
    <location>
        <begin position="91"/>
        <end position="110"/>
    </location>
</feature>
<evidence type="ECO:0000256" key="4">
    <source>
        <dbReference type="ARBA" id="ARBA00022989"/>
    </source>
</evidence>
<feature type="transmembrane region" description="Helical" evidence="6">
    <location>
        <begin position="384"/>
        <end position="402"/>
    </location>
</feature>
<feature type="transmembrane region" description="Helical" evidence="6">
    <location>
        <begin position="213"/>
        <end position="233"/>
    </location>
</feature>
<feature type="transmembrane region" description="Helical" evidence="6">
    <location>
        <begin position="183"/>
        <end position="201"/>
    </location>
</feature>
<evidence type="ECO:0000256" key="6">
    <source>
        <dbReference type="SAM" id="Phobius"/>
    </source>
</evidence>
<evidence type="ECO:0000313" key="9">
    <source>
        <dbReference type="Proteomes" id="UP000028045"/>
    </source>
</evidence>
<keyword evidence="5 6" id="KW-0472">Membrane</keyword>
<feature type="transmembrane region" description="Helical" evidence="6">
    <location>
        <begin position="492"/>
        <end position="511"/>
    </location>
</feature>
<accession>A0A084AGW9</accession>
<reference evidence="8 9" key="1">
    <citation type="journal article" date="2014" name="BMC Genomics">
        <title>Comparative genome sequencing reveals chemotype-specific gene clusters in the toxigenic black mold Stachybotrys.</title>
        <authorList>
            <person name="Semeiks J."/>
            <person name="Borek D."/>
            <person name="Otwinowski Z."/>
            <person name="Grishin N.V."/>
        </authorList>
    </citation>
    <scope>NUCLEOTIDE SEQUENCE [LARGE SCALE GENOMIC DNA]</scope>
    <source>
        <strain evidence="9">CBS 109288 / IBT 7711</strain>
    </source>
</reference>
<dbReference type="InterPro" id="IPR023631">
    <property type="entry name" value="Amidase_dom"/>
</dbReference>
<evidence type="ECO:0000256" key="2">
    <source>
        <dbReference type="ARBA" id="ARBA00008974"/>
    </source>
</evidence>
<dbReference type="InterPro" id="IPR036928">
    <property type="entry name" value="AS_sf"/>
</dbReference>
<gene>
    <name evidence="8" type="ORF">S7711_03614</name>
</gene>
<comment type="similarity">
    <text evidence="2">Belongs to the purine-cytosine permease (2.A.39) family.</text>
</comment>
<keyword evidence="4 6" id="KW-1133">Transmembrane helix</keyword>
<evidence type="ECO:0000256" key="5">
    <source>
        <dbReference type="ARBA" id="ARBA00023136"/>
    </source>
</evidence>
<dbReference type="SUPFAM" id="SSF75304">
    <property type="entry name" value="Amidase signature (AS) enzymes"/>
    <property type="match status" value="1"/>
</dbReference>
<dbReference type="HOGENOM" id="CLU_011432_0_0_1"/>
<feature type="transmembrane region" description="Helical" evidence="6">
    <location>
        <begin position="408"/>
        <end position="430"/>
    </location>
</feature>
<dbReference type="Pfam" id="PF02133">
    <property type="entry name" value="Transp_cyt_pur"/>
    <property type="match status" value="1"/>
</dbReference>
<feature type="transmembrane region" description="Helical" evidence="6">
    <location>
        <begin position="294"/>
        <end position="323"/>
    </location>
</feature>
<dbReference type="PANTHER" id="PTHR30618">
    <property type="entry name" value="NCS1 FAMILY PURINE/PYRIMIDINE TRANSPORTER"/>
    <property type="match status" value="1"/>
</dbReference>
<evidence type="ECO:0000256" key="3">
    <source>
        <dbReference type="ARBA" id="ARBA00022692"/>
    </source>
</evidence>
<feature type="transmembrane region" description="Helical" evidence="6">
    <location>
        <begin position="130"/>
        <end position="149"/>
    </location>
</feature>
<dbReference type="PANTHER" id="PTHR30618:SF0">
    <property type="entry name" value="PURINE-URACIL PERMEASE NCS1"/>
    <property type="match status" value="1"/>
</dbReference>
<dbReference type="Proteomes" id="UP000028045">
    <property type="component" value="Unassembled WGS sequence"/>
</dbReference>
<evidence type="ECO:0000259" key="7">
    <source>
        <dbReference type="Pfam" id="PF01425"/>
    </source>
</evidence>
<proteinExistence type="inferred from homology"/>
<organism evidence="8 9">
    <name type="scientific">Stachybotrys chartarum (strain CBS 109288 / IBT 7711)</name>
    <name type="common">Toxic black mold</name>
    <name type="synonym">Stilbospora chartarum</name>
    <dbReference type="NCBI Taxonomy" id="1280523"/>
    <lineage>
        <taxon>Eukaryota</taxon>
        <taxon>Fungi</taxon>
        <taxon>Dikarya</taxon>
        <taxon>Ascomycota</taxon>
        <taxon>Pezizomycotina</taxon>
        <taxon>Sordariomycetes</taxon>
        <taxon>Hypocreomycetidae</taxon>
        <taxon>Hypocreales</taxon>
        <taxon>Stachybotryaceae</taxon>
        <taxon>Stachybotrys</taxon>
    </lineage>
</organism>
<dbReference type="Gene3D" id="1.10.4160.10">
    <property type="entry name" value="Hydantoin permease"/>
    <property type="match status" value="1"/>
</dbReference>
<sequence>MVRLPSRKELMAPFQSREAFIDFIKAPQTVNGHNQVGNSRWSNKDLEPTPPEHRTWTWYNLPMYWFSNQFSLTGWNTASSLIATGLTWQQSFVSCILGSLLASVIVVLMARPGASPVLCRSSMGMYGARFFVFIRAVVCIIWYGIQTYYGASLMSVMFRCLFGSGWENFHNTLAENANIDSKTLLAFFIVWLLEFPFMWVHPRHIHYLFTVKGFTMPIATFAIFGWCMVVGAGVGGMDAASREGELAAAVTPLGWSIMSGINVMMGGLSPMLVNQPDLARYCQKPRDAGLPQGVTVFLSGILVFFLGLASTTSIQAVWGVAYWNIWDLLDAFLDHYWTPGARAAIFILGLTFLLGVFATNFGANSLPFGADMTGLMPRWLTIRRGQILCAILGVAVVPWQLIANAEAFLSFLGSYNIFMAPLCAVIILDYNYVRKGNIHVPSCYDGTKGSLYWFWNGVNWVGAAAWLLGTTMGIPGLIGQYQPQLVGDAARYMYMMGWILTFVTASVMYMIGTRFFNYRIFPAGRELSPYQWEWLANDGREGFFDEETDGGVLYGQSTPQMMEAEELRTSAKDEKMSIHCLAMSTEPYRWTATEVVAKIGRGEISVEQYAQSLLSRIQDRDPVVKGWAYINPDQVLRQARALDQIPVGMRGPLHGVAVAVKDVIYTKDMPTQFNSPIYKDDAPKVDAGSIVVLRQAGALILGKTTTTEFAATTVGSQTTNPYDSTRTPGGSSSGSGAVVGDFQAPIGLGTQTGGSTIRPASFNGIYALKPTWNTITREGQKIYSLILDTLGIYARSAADLDLLADVFGLQDDQAVTSGFTIQGAKFAVCKTMVWPQAGPGLVAAMQKGTELLRSHGATVEEMEFPASLNDLPQWHATVLNSDGRTAFLPEYRSAKAQISDQLIGHVENRGKISKAALLEAFDKISAARPIVDEMLSKFDAVLVPSVPDEAPKGIESTGSAAFNVIWTALHTPVVNIPGFIGENGMPIGLSLVAPRYHDRHLLAVSQAVGAIFEAEGP</sequence>
<dbReference type="CDD" id="cd11482">
    <property type="entry name" value="SLC-NCS1sbd_NRT1-like"/>
    <property type="match status" value="1"/>
</dbReference>
<dbReference type="Gene3D" id="3.90.1300.10">
    <property type="entry name" value="Amidase signature (AS) domain"/>
    <property type="match status" value="1"/>
</dbReference>
<dbReference type="GO" id="GO:0015205">
    <property type="term" value="F:nucleobase transmembrane transporter activity"/>
    <property type="evidence" value="ECO:0007669"/>
    <property type="project" value="TreeGrafter"/>
</dbReference>
<feature type="transmembrane region" description="Helical" evidence="6">
    <location>
        <begin position="253"/>
        <end position="273"/>
    </location>
</feature>
<dbReference type="Pfam" id="PF01425">
    <property type="entry name" value="Amidase"/>
    <property type="match status" value="1"/>
</dbReference>
<dbReference type="InterPro" id="IPR045225">
    <property type="entry name" value="Uracil/uridine/allantoin_perm"/>
</dbReference>
<dbReference type="InterPro" id="IPR001248">
    <property type="entry name" value="Pur-cyt_permease"/>
</dbReference>
<dbReference type="EMBL" id="KL648733">
    <property type="protein sequence ID" value="KEY64548.1"/>
    <property type="molecule type" value="Genomic_DNA"/>
</dbReference>
<evidence type="ECO:0000313" key="8">
    <source>
        <dbReference type="EMBL" id="KEY64548.1"/>
    </source>
</evidence>
<comment type="subcellular location">
    <subcellularLocation>
        <location evidence="1">Membrane</location>
        <topology evidence="1">Multi-pass membrane protein</topology>
    </subcellularLocation>
</comment>
<name>A0A084AGW9_STACB</name>
<feature type="transmembrane region" description="Helical" evidence="6">
    <location>
        <begin position="343"/>
        <end position="363"/>
    </location>
</feature>
<evidence type="ECO:0000256" key="1">
    <source>
        <dbReference type="ARBA" id="ARBA00004141"/>
    </source>
</evidence>
<dbReference type="AlphaFoldDB" id="A0A084AGW9"/>
<feature type="domain" description="Amidase" evidence="7">
    <location>
        <begin position="611"/>
        <end position="1002"/>
    </location>
</feature>
<keyword evidence="9" id="KW-1185">Reference proteome</keyword>
<protein>
    <recommendedName>
        <fullName evidence="7">Amidase domain-containing protein</fullName>
    </recommendedName>
</protein>
<feature type="transmembrane region" description="Helical" evidence="6">
    <location>
        <begin position="451"/>
        <end position="472"/>
    </location>
</feature>